<evidence type="ECO:0000256" key="1">
    <source>
        <dbReference type="ARBA" id="ARBA00004635"/>
    </source>
</evidence>
<dbReference type="PROSITE" id="PS51257">
    <property type="entry name" value="PROKAR_LIPOPROTEIN"/>
    <property type="match status" value="1"/>
</dbReference>
<reference evidence="10 11" key="1">
    <citation type="journal article" date="2016" name="Antonie Van Leeuwenhoek">
        <title>Lysinibacillus endophyticus sp. nov., an indole-3-acetic acid producing endophytic bacterium isolated from corn root (Zea mays cv. Xinken-5).</title>
        <authorList>
            <person name="Yu J."/>
            <person name="Guan X."/>
            <person name="Liu C."/>
            <person name="Xiang W."/>
            <person name="Yu Z."/>
            <person name="Liu X."/>
            <person name="Wang G."/>
        </authorList>
    </citation>
    <scope>NUCLEOTIDE SEQUENCE [LARGE SCALE GENOMIC DNA]</scope>
    <source>
        <strain evidence="10 11">DSM 100506</strain>
    </source>
</reference>
<dbReference type="Proteomes" id="UP000272238">
    <property type="component" value="Unassembled WGS sequence"/>
</dbReference>
<dbReference type="Gene3D" id="3.30.300.210">
    <property type="entry name" value="Nutrient germinant receptor protein C, domain 3"/>
    <property type="match status" value="1"/>
</dbReference>
<name>A0A494Z2C7_9BACL</name>
<organism evidence="10 11">
    <name type="scientific">Ureibacillus endophyticus</name>
    <dbReference type="NCBI Taxonomy" id="1978490"/>
    <lineage>
        <taxon>Bacteria</taxon>
        <taxon>Bacillati</taxon>
        <taxon>Bacillota</taxon>
        <taxon>Bacilli</taxon>
        <taxon>Bacillales</taxon>
        <taxon>Caryophanaceae</taxon>
        <taxon>Ureibacillus</taxon>
    </lineage>
</organism>
<evidence type="ECO:0000256" key="4">
    <source>
        <dbReference type="ARBA" id="ARBA00022729"/>
    </source>
</evidence>
<evidence type="ECO:0000256" key="3">
    <source>
        <dbReference type="ARBA" id="ARBA00022544"/>
    </source>
</evidence>
<dbReference type="InterPro" id="IPR057336">
    <property type="entry name" value="GerAC_N"/>
</dbReference>
<dbReference type="Pfam" id="PF05504">
    <property type="entry name" value="Spore_GerAC"/>
    <property type="match status" value="1"/>
</dbReference>
<dbReference type="EMBL" id="RBZN01000019">
    <property type="protein sequence ID" value="RKQ16681.1"/>
    <property type="molecule type" value="Genomic_DNA"/>
</dbReference>
<keyword evidence="4" id="KW-0732">Signal</keyword>
<dbReference type="GO" id="GO:0009847">
    <property type="term" value="P:spore germination"/>
    <property type="evidence" value="ECO:0007669"/>
    <property type="project" value="InterPro"/>
</dbReference>
<dbReference type="PANTHER" id="PTHR35789:SF1">
    <property type="entry name" value="SPORE GERMINATION PROTEIN B3"/>
    <property type="match status" value="1"/>
</dbReference>
<accession>A0A494Z2C7</accession>
<keyword evidence="7" id="KW-0449">Lipoprotein</keyword>
<gene>
    <name evidence="10" type="ORF">D8M03_09285</name>
</gene>
<dbReference type="InterPro" id="IPR046953">
    <property type="entry name" value="Spore_GerAC-like_C"/>
</dbReference>
<comment type="similarity">
    <text evidence="2">Belongs to the GerABKC lipoprotein family.</text>
</comment>
<dbReference type="RefSeq" id="WP_121214492.1">
    <property type="nucleotide sequence ID" value="NZ_JAMYWW010000001.1"/>
</dbReference>
<dbReference type="InterPro" id="IPR008844">
    <property type="entry name" value="Spore_GerAC-like"/>
</dbReference>
<keyword evidence="3" id="KW-0309">Germination</keyword>
<evidence type="ECO:0000259" key="8">
    <source>
        <dbReference type="Pfam" id="PF05504"/>
    </source>
</evidence>
<evidence type="ECO:0000256" key="5">
    <source>
        <dbReference type="ARBA" id="ARBA00023136"/>
    </source>
</evidence>
<feature type="domain" description="Spore germination protein N-terminal" evidence="9">
    <location>
        <begin position="22"/>
        <end position="187"/>
    </location>
</feature>
<dbReference type="InterPro" id="IPR038501">
    <property type="entry name" value="Spore_GerAC_C_sf"/>
</dbReference>
<dbReference type="AlphaFoldDB" id="A0A494Z2C7"/>
<keyword evidence="6" id="KW-0564">Palmitate</keyword>
<dbReference type="PANTHER" id="PTHR35789">
    <property type="entry name" value="SPORE GERMINATION PROTEIN B3"/>
    <property type="match status" value="1"/>
</dbReference>
<dbReference type="Pfam" id="PF25198">
    <property type="entry name" value="Spore_GerAC_N"/>
    <property type="match status" value="1"/>
</dbReference>
<dbReference type="OrthoDB" id="2592518at2"/>
<comment type="subcellular location">
    <subcellularLocation>
        <location evidence="1">Membrane</location>
        <topology evidence="1">Lipid-anchor</topology>
    </subcellularLocation>
</comment>
<evidence type="ECO:0000259" key="9">
    <source>
        <dbReference type="Pfam" id="PF25198"/>
    </source>
</evidence>
<comment type="caution">
    <text evidence="10">The sequence shown here is derived from an EMBL/GenBank/DDBJ whole genome shotgun (WGS) entry which is preliminary data.</text>
</comment>
<evidence type="ECO:0000256" key="6">
    <source>
        <dbReference type="ARBA" id="ARBA00023139"/>
    </source>
</evidence>
<evidence type="ECO:0000256" key="7">
    <source>
        <dbReference type="ARBA" id="ARBA00023288"/>
    </source>
</evidence>
<dbReference type="GO" id="GO:0016020">
    <property type="term" value="C:membrane"/>
    <property type="evidence" value="ECO:0007669"/>
    <property type="project" value="UniProtKB-SubCell"/>
</dbReference>
<keyword evidence="11" id="KW-1185">Reference proteome</keyword>
<keyword evidence="5" id="KW-0472">Membrane</keyword>
<proteinExistence type="inferred from homology"/>
<feature type="domain" description="Spore germination GerAC-like C-terminal" evidence="8">
    <location>
        <begin position="196"/>
        <end position="368"/>
    </location>
</feature>
<evidence type="ECO:0000256" key="2">
    <source>
        <dbReference type="ARBA" id="ARBA00007886"/>
    </source>
</evidence>
<protein>
    <submittedName>
        <fullName evidence="10">Ger(X)C family spore germination protein</fullName>
    </submittedName>
</protein>
<evidence type="ECO:0000313" key="11">
    <source>
        <dbReference type="Proteomes" id="UP000272238"/>
    </source>
</evidence>
<evidence type="ECO:0000313" key="10">
    <source>
        <dbReference type="EMBL" id="RKQ16681.1"/>
    </source>
</evidence>
<sequence>MKIKNFIIVLICIIILTGCAESRILERISITTLLGYDLEEENKVTTTVTVRQVSPDDKSSVETQTNTEDTSFGTRIKVDLQTAKKVMAGQLRVILVGNELAKSGIEQPLQRNMMNSEISNSIYFAIADGTAKEIIEGEYEHITDIGQHVYNLIHHNVESQHSVSPTLHEIVRNDYSPFRDNAIPIIKKNDQVISIKGLALFQKSKMVGELSSTDTFYVIMLRDKFESGALELTLPGNTLSSTQDKDNKLEVGINSIRSNRSLKLVDASTIEFDINVEIKCRLVELHSNENTGEPEVTKKLEKAIAAEIEKELARVIKITQEKNSDIFGFGDVYHASVRHSGLTEEKWYEMYPNAKMNPKVKVEILRNGIFE</sequence>
<dbReference type="NCBIfam" id="TIGR02887">
    <property type="entry name" value="spore_ger_x_C"/>
    <property type="match status" value="1"/>
</dbReference>